<dbReference type="Proteomes" id="UP000799750">
    <property type="component" value="Unassembled WGS sequence"/>
</dbReference>
<dbReference type="AlphaFoldDB" id="A0A6A6QXZ5"/>
<dbReference type="OrthoDB" id="3780616at2759"/>
<name>A0A6A6QXZ5_9PEZI</name>
<keyword evidence="3" id="KW-1185">Reference proteome</keyword>
<evidence type="ECO:0000313" key="2">
    <source>
        <dbReference type="EMBL" id="KAF2497338.1"/>
    </source>
</evidence>
<evidence type="ECO:0000313" key="3">
    <source>
        <dbReference type="Proteomes" id="UP000799750"/>
    </source>
</evidence>
<accession>A0A6A6QXZ5</accession>
<evidence type="ECO:0000256" key="1">
    <source>
        <dbReference type="SAM" id="SignalP"/>
    </source>
</evidence>
<gene>
    <name evidence="2" type="ORF">BU16DRAFT_505615</name>
</gene>
<feature type="chain" id="PRO_5025565210" evidence="1">
    <location>
        <begin position="24"/>
        <end position="149"/>
    </location>
</feature>
<dbReference type="EMBL" id="MU004186">
    <property type="protein sequence ID" value="KAF2497338.1"/>
    <property type="molecule type" value="Genomic_DNA"/>
</dbReference>
<reference evidence="2" key="1">
    <citation type="journal article" date="2020" name="Stud. Mycol.">
        <title>101 Dothideomycetes genomes: a test case for predicting lifestyles and emergence of pathogens.</title>
        <authorList>
            <person name="Haridas S."/>
            <person name="Albert R."/>
            <person name="Binder M."/>
            <person name="Bloem J."/>
            <person name="Labutti K."/>
            <person name="Salamov A."/>
            <person name="Andreopoulos B."/>
            <person name="Baker S."/>
            <person name="Barry K."/>
            <person name="Bills G."/>
            <person name="Bluhm B."/>
            <person name="Cannon C."/>
            <person name="Castanera R."/>
            <person name="Culley D."/>
            <person name="Daum C."/>
            <person name="Ezra D."/>
            <person name="Gonzalez J."/>
            <person name="Henrissat B."/>
            <person name="Kuo A."/>
            <person name="Liang C."/>
            <person name="Lipzen A."/>
            <person name="Lutzoni F."/>
            <person name="Magnuson J."/>
            <person name="Mondo S."/>
            <person name="Nolan M."/>
            <person name="Ohm R."/>
            <person name="Pangilinan J."/>
            <person name="Park H.-J."/>
            <person name="Ramirez L."/>
            <person name="Alfaro M."/>
            <person name="Sun H."/>
            <person name="Tritt A."/>
            <person name="Yoshinaga Y."/>
            <person name="Zwiers L.-H."/>
            <person name="Turgeon B."/>
            <person name="Goodwin S."/>
            <person name="Spatafora J."/>
            <person name="Crous P."/>
            <person name="Grigoriev I."/>
        </authorList>
    </citation>
    <scope>NUCLEOTIDE SEQUENCE</scope>
    <source>
        <strain evidence="2">CBS 269.34</strain>
    </source>
</reference>
<feature type="signal peptide" evidence="1">
    <location>
        <begin position="1"/>
        <end position="23"/>
    </location>
</feature>
<sequence length="149" mass="16557">MTRYTAISVFLIYLFAFLVNVAAVPITPSAADVERLAERMRAEGVSEVNSTLLSSCLASTSFLFHLRHLQLAFRDTSGDLSPGSLEAPSMLPRSLNLSPSKRVGIMAGVFTRRRGGTERDFAYEGMEGRVRRPVGMRHWNWGARGYVFV</sequence>
<keyword evidence="1" id="KW-0732">Signal</keyword>
<proteinExistence type="predicted"/>
<protein>
    <submittedName>
        <fullName evidence="2">Uncharacterized protein</fullName>
    </submittedName>
</protein>
<organism evidence="2 3">
    <name type="scientific">Lophium mytilinum</name>
    <dbReference type="NCBI Taxonomy" id="390894"/>
    <lineage>
        <taxon>Eukaryota</taxon>
        <taxon>Fungi</taxon>
        <taxon>Dikarya</taxon>
        <taxon>Ascomycota</taxon>
        <taxon>Pezizomycotina</taxon>
        <taxon>Dothideomycetes</taxon>
        <taxon>Pleosporomycetidae</taxon>
        <taxon>Mytilinidiales</taxon>
        <taxon>Mytilinidiaceae</taxon>
        <taxon>Lophium</taxon>
    </lineage>
</organism>